<gene>
    <name evidence="4" type="ORF">O3P69_013909</name>
</gene>
<dbReference type="InterPro" id="IPR000618">
    <property type="entry name" value="Insect_cuticle"/>
</dbReference>
<dbReference type="PROSITE" id="PS00233">
    <property type="entry name" value="CHIT_BIND_RR_1"/>
    <property type="match status" value="1"/>
</dbReference>
<evidence type="ECO:0000256" key="3">
    <source>
        <dbReference type="SAM" id="MobiDB-lite"/>
    </source>
</evidence>
<name>A0AAW0SQB6_SCYPA</name>
<evidence type="ECO:0000313" key="5">
    <source>
        <dbReference type="Proteomes" id="UP001487740"/>
    </source>
</evidence>
<dbReference type="AlphaFoldDB" id="A0AAW0SQB6"/>
<dbReference type="Proteomes" id="UP001487740">
    <property type="component" value="Unassembled WGS sequence"/>
</dbReference>
<dbReference type="EMBL" id="JARAKH010000047">
    <property type="protein sequence ID" value="KAK8377585.1"/>
    <property type="molecule type" value="Genomic_DNA"/>
</dbReference>
<dbReference type="PROSITE" id="PS51155">
    <property type="entry name" value="CHIT_BIND_RR_2"/>
    <property type="match status" value="1"/>
</dbReference>
<evidence type="ECO:0000313" key="4">
    <source>
        <dbReference type="EMBL" id="KAK8377585.1"/>
    </source>
</evidence>
<evidence type="ECO:0000256" key="2">
    <source>
        <dbReference type="PROSITE-ProRule" id="PRU00497"/>
    </source>
</evidence>
<organism evidence="4 5">
    <name type="scientific">Scylla paramamosain</name>
    <name type="common">Mud crab</name>
    <dbReference type="NCBI Taxonomy" id="85552"/>
    <lineage>
        <taxon>Eukaryota</taxon>
        <taxon>Metazoa</taxon>
        <taxon>Ecdysozoa</taxon>
        <taxon>Arthropoda</taxon>
        <taxon>Crustacea</taxon>
        <taxon>Multicrustacea</taxon>
        <taxon>Malacostraca</taxon>
        <taxon>Eumalacostraca</taxon>
        <taxon>Eucarida</taxon>
        <taxon>Decapoda</taxon>
        <taxon>Pleocyemata</taxon>
        <taxon>Brachyura</taxon>
        <taxon>Eubrachyura</taxon>
        <taxon>Portunoidea</taxon>
        <taxon>Portunidae</taxon>
        <taxon>Portuninae</taxon>
        <taxon>Scylla</taxon>
    </lineage>
</organism>
<reference evidence="4 5" key="1">
    <citation type="submission" date="2023-03" db="EMBL/GenBank/DDBJ databases">
        <title>High-quality genome of Scylla paramamosain provides insights in environmental adaptation.</title>
        <authorList>
            <person name="Zhang L."/>
        </authorList>
    </citation>
    <scope>NUCLEOTIDE SEQUENCE [LARGE SCALE GENOMIC DNA]</scope>
    <source>
        <strain evidence="4">LZ_2023a</strain>
        <tissue evidence="4">Muscle</tissue>
    </source>
</reference>
<dbReference type="GO" id="GO:0042302">
    <property type="term" value="F:structural constituent of cuticle"/>
    <property type="evidence" value="ECO:0007669"/>
    <property type="project" value="UniProtKB-UniRule"/>
</dbReference>
<comment type="caution">
    <text evidence="4">The sequence shown here is derived from an EMBL/GenBank/DDBJ whole genome shotgun (WGS) entry which is preliminary data.</text>
</comment>
<keyword evidence="1 2" id="KW-0193">Cuticle</keyword>
<proteinExistence type="predicted"/>
<evidence type="ECO:0000256" key="1">
    <source>
        <dbReference type="ARBA" id="ARBA00022460"/>
    </source>
</evidence>
<feature type="region of interest" description="Disordered" evidence="3">
    <location>
        <begin position="18"/>
        <end position="39"/>
    </location>
</feature>
<dbReference type="Pfam" id="PF00379">
    <property type="entry name" value="Chitin_bind_4"/>
    <property type="match status" value="1"/>
</dbReference>
<dbReference type="InterPro" id="IPR031311">
    <property type="entry name" value="CHIT_BIND_RR_consensus"/>
</dbReference>
<accession>A0AAW0SQB6</accession>
<protein>
    <submittedName>
        <fullName evidence="4">Uncharacterized protein</fullName>
    </submittedName>
</protein>
<sequence>MMAMEISNTASKLPTALLSRGLGAPGSEGQSNMQGDFSFDLPDGNRFDLTYSADENGYKPNSAFIPTDHPLPAHVVELLAIVEDLVRQGATWNDKGERLTRRK</sequence>
<keyword evidence="5" id="KW-1185">Reference proteome</keyword>